<proteinExistence type="predicted"/>
<name>A0AAN9I4M2_CROPI</name>
<dbReference type="EMBL" id="JAYWIO010000005">
    <property type="protein sequence ID" value="KAK7260216.1"/>
    <property type="molecule type" value="Genomic_DNA"/>
</dbReference>
<reference evidence="1 2" key="1">
    <citation type="submission" date="2024-01" db="EMBL/GenBank/DDBJ databases">
        <title>The genomes of 5 underutilized Papilionoideae crops provide insights into root nodulation and disease resistanc.</title>
        <authorList>
            <person name="Yuan L."/>
        </authorList>
    </citation>
    <scope>NUCLEOTIDE SEQUENCE [LARGE SCALE GENOMIC DNA]</scope>
    <source>
        <strain evidence="1">ZHUSHIDOU_FW_LH</strain>
        <tissue evidence="1">Leaf</tissue>
    </source>
</reference>
<accession>A0AAN9I4M2</accession>
<evidence type="ECO:0000313" key="2">
    <source>
        <dbReference type="Proteomes" id="UP001372338"/>
    </source>
</evidence>
<evidence type="ECO:0000313" key="1">
    <source>
        <dbReference type="EMBL" id="KAK7260216.1"/>
    </source>
</evidence>
<gene>
    <name evidence="1" type="ORF">RIF29_26072</name>
</gene>
<keyword evidence="2" id="KW-1185">Reference proteome</keyword>
<sequence>MFEVLQHTYQMVHCNVKQKQGNHEFNCAFVYAANETDSRIELWNDLINLSVGMDKSWLILGDFNCFLEAQEKLGGNPVDHSNMKEFRESINDCQDLNRRQFNLTDLKEIKIRGNLNLVQ</sequence>
<dbReference type="Proteomes" id="UP001372338">
    <property type="component" value="Unassembled WGS sequence"/>
</dbReference>
<dbReference type="SUPFAM" id="SSF56219">
    <property type="entry name" value="DNase I-like"/>
    <property type="match status" value="1"/>
</dbReference>
<comment type="caution">
    <text evidence="1">The sequence shown here is derived from an EMBL/GenBank/DDBJ whole genome shotgun (WGS) entry which is preliminary data.</text>
</comment>
<dbReference type="Gene3D" id="3.60.10.10">
    <property type="entry name" value="Endonuclease/exonuclease/phosphatase"/>
    <property type="match status" value="1"/>
</dbReference>
<organism evidence="1 2">
    <name type="scientific">Crotalaria pallida</name>
    <name type="common">Smooth rattlebox</name>
    <name type="synonym">Crotalaria striata</name>
    <dbReference type="NCBI Taxonomy" id="3830"/>
    <lineage>
        <taxon>Eukaryota</taxon>
        <taxon>Viridiplantae</taxon>
        <taxon>Streptophyta</taxon>
        <taxon>Embryophyta</taxon>
        <taxon>Tracheophyta</taxon>
        <taxon>Spermatophyta</taxon>
        <taxon>Magnoliopsida</taxon>
        <taxon>eudicotyledons</taxon>
        <taxon>Gunneridae</taxon>
        <taxon>Pentapetalae</taxon>
        <taxon>rosids</taxon>
        <taxon>fabids</taxon>
        <taxon>Fabales</taxon>
        <taxon>Fabaceae</taxon>
        <taxon>Papilionoideae</taxon>
        <taxon>50 kb inversion clade</taxon>
        <taxon>genistoids sensu lato</taxon>
        <taxon>core genistoids</taxon>
        <taxon>Crotalarieae</taxon>
        <taxon>Crotalaria</taxon>
    </lineage>
</organism>
<protein>
    <submittedName>
        <fullName evidence="1">Uncharacterized protein</fullName>
    </submittedName>
</protein>
<dbReference type="AlphaFoldDB" id="A0AAN9I4M2"/>
<dbReference type="InterPro" id="IPR036691">
    <property type="entry name" value="Endo/exonu/phosph_ase_sf"/>
</dbReference>